<dbReference type="SUPFAM" id="SSF55060">
    <property type="entry name" value="GHMP Kinase, C-terminal domain"/>
    <property type="match status" value="1"/>
</dbReference>
<dbReference type="InterPro" id="IPR000705">
    <property type="entry name" value="Galactokinase"/>
</dbReference>
<evidence type="ECO:0000256" key="9">
    <source>
        <dbReference type="ARBA" id="ARBA00023144"/>
    </source>
</evidence>
<comment type="similarity">
    <text evidence="1">Belongs to the GHMP kinase family. GalK subfamily.</text>
</comment>
<dbReference type="InterPro" id="IPR013750">
    <property type="entry name" value="GHMP_kinase_C_dom"/>
</dbReference>
<keyword evidence="16" id="KW-1185">Reference proteome</keyword>
<dbReference type="InterPro" id="IPR006203">
    <property type="entry name" value="GHMP_knse_ATP-bd_CS"/>
</dbReference>
<dbReference type="PANTHER" id="PTHR10457:SF7">
    <property type="entry name" value="GALACTOKINASE-RELATED"/>
    <property type="match status" value="1"/>
</dbReference>
<dbReference type="OrthoDB" id="250531at2"/>
<evidence type="ECO:0000256" key="7">
    <source>
        <dbReference type="ARBA" id="ARBA00022840"/>
    </source>
</evidence>
<dbReference type="Gene3D" id="3.30.230.10">
    <property type="match status" value="1"/>
</dbReference>
<dbReference type="EC" id="2.7.1.6" evidence="11"/>
<dbReference type="InterPro" id="IPR006206">
    <property type="entry name" value="Mevalonate/galactokinase"/>
</dbReference>
<dbReference type="PIRSF" id="PIRSF000530">
    <property type="entry name" value="Galactokinase"/>
    <property type="match status" value="1"/>
</dbReference>
<evidence type="ECO:0000259" key="14">
    <source>
        <dbReference type="Pfam" id="PF10509"/>
    </source>
</evidence>
<keyword evidence="4" id="KW-0479">Metal-binding</keyword>
<feature type="domain" description="GHMP kinase N-terminal" evidence="12">
    <location>
        <begin position="89"/>
        <end position="171"/>
    </location>
</feature>
<dbReference type="KEGG" id="talb:FTW19_10165"/>
<feature type="domain" description="Galactokinase N-terminal" evidence="14">
    <location>
        <begin position="9"/>
        <end position="49"/>
    </location>
</feature>
<evidence type="ECO:0000256" key="4">
    <source>
        <dbReference type="ARBA" id="ARBA00022723"/>
    </source>
</evidence>
<dbReference type="GO" id="GO:0046872">
    <property type="term" value="F:metal ion binding"/>
    <property type="evidence" value="ECO:0007669"/>
    <property type="project" value="UniProtKB-KW"/>
</dbReference>
<dbReference type="PANTHER" id="PTHR10457">
    <property type="entry name" value="MEVALONATE KINASE/GALACTOKINASE"/>
    <property type="match status" value="1"/>
</dbReference>
<evidence type="ECO:0000256" key="3">
    <source>
        <dbReference type="ARBA" id="ARBA00022679"/>
    </source>
</evidence>
<evidence type="ECO:0000256" key="11">
    <source>
        <dbReference type="NCBIfam" id="TIGR00131"/>
    </source>
</evidence>
<dbReference type="Pfam" id="PF08544">
    <property type="entry name" value="GHMP_kinases_C"/>
    <property type="match status" value="1"/>
</dbReference>
<dbReference type="PRINTS" id="PR00473">
    <property type="entry name" value="GALCTOKINASE"/>
</dbReference>
<evidence type="ECO:0000259" key="12">
    <source>
        <dbReference type="Pfam" id="PF00288"/>
    </source>
</evidence>
<dbReference type="GO" id="GO:0006012">
    <property type="term" value="P:galactose metabolic process"/>
    <property type="evidence" value="ECO:0007669"/>
    <property type="project" value="UniProtKB-UniRule"/>
</dbReference>
<dbReference type="GO" id="GO:0005829">
    <property type="term" value="C:cytosol"/>
    <property type="evidence" value="ECO:0007669"/>
    <property type="project" value="TreeGrafter"/>
</dbReference>
<dbReference type="InterPro" id="IPR020568">
    <property type="entry name" value="Ribosomal_Su5_D2-typ_SF"/>
</dbReference>
<dbReference type="Pfam" id="PF00288">
    <property type="entry name" value="GHMP_kinases_N"/>
    <property type="match status" value="1"/>
</dbReference>
<keyword evidence="9" id="KW-0299">Galactose metabolism</keyword>
<dbReference type="EMBL" id="CP042806">
    <property type="protein sequence ID" value="QEE28329.1"/>
    <property type="molecule type" value="Genomic_DNA"/>
</dbReference>
<evidence type="ECO:0000256" key="8">
    <source>
        <dbReference type="ARBA" id="ARBA00022842"/>
    </source>
</evidence>
<reference evidence="15 16" key="1">
    <citation type="submission" date="2019-08" db="EMBL/GenBank/DDBJ databases">
        <title>Complete genome sequence of Terriglobus albidus strain ORNL.</title>
        <authorList>
            <person name="Podar M."/>
        </authorList>
    </citation>
    <scope>NUCLEOTIDE SEQUENCE [LARGE SCALE GENOMIC DNA]</scope>
    <source>
        <strain evidence="15 16">ORNL</strain>
    </source>
</reference>
<protein>
    <recommendedName>
        <fullName evidence="11">Galactokinase</fullName>
        <ecNumber evidence="11">2.7.1.6</ecNumber>
    </recommendedName>
</protein>
<keyword evidence="7" id="KW-0067">ATP-binding</keyword>
<dbReference type="InterPro" id="IPR006204">
    <property type="entry name" value="GHMP_kinase_N_dom"/>
</dbReference>
<evidence type="ECO:0000313" key="15">
    <source>
        <dbReference type="EMBL" id="QEE28329.1"/>
    </source>
</evidence>
<dbReference type="PROSITE" id="PS00627">
    <property type="entry name" value="GHMP_KINASES_ATP"/>
    <property type="match status" value="1"/>
</dbReference>
<evidence type="ECO:0000256" key="10">
    <source>
        <dbReference type="ARBA" id="ARBA00023277"/>
    </source>
</evidence>
<dbReference type="Proteomes" id="UP000321820">
    <property type="component" value="Chromosome"/>
</dbReference>
<dbReference type="GO" id="GO:0005524">
    <property type="term" value="F:ATP binding"/>
    <property type="evidence" value="ECO:0007669"/>
    <property type="project" value="UniProtKB-UniRule"/>
</dbReference>
<proteinExistence type="inferred from homology"/>
<dbReference type="FunFam" id="3.30.70.890:FF:000001">
    <property type="entry name" value="Galactokinase"/>
    <property type="match status" value="1"/>
</dbReference>
<dbReference type="Pfam" id="PF10509">
    <property type="entry name" value="GalKase_gal_bdg"/>
    <property type="match status" value="1"/>
</dbReference>
<dbReference type="Gene3D" id="3.30.70.890">
    <property type="entry name" value="GHMP kinase, C-terminal domain"/>
    <property type="match status" value="1"/>
</dbReference>
<keyword evidence="6 15" id="KW-0418">Kinase</keyword>
<evidence type="ECO:0000256" key="6">
    <source>
        <dbReference type="ARBA" id="ARBA00022777"/>
    </source>
</evidence>
<evidence type="ECO:0000256" key="2">
    <source>
        <dbReference type="ARBA" id="ARBA00022490"/>
    </source>
</evidence>
<evidence type="ECO:0000313" key="16">
    <source>
        <dbReference type="Proteomes" id="UP000321820"/>
    </source>
</evidence>
<name>A0A5B9E975_9BACT</name>
<keyword evidence="3 15" id="KW-0808">Transferase</keyword>
<sequence length="388" mass="42277">MGDIPLSTSFSTQHETVFRAPARVNLLGEHTDYSGGYVLPIAIPYYTEVKIADGDSRHYLFRSHQFSGVAEGGWRDLQERRHSWSDYPVGVLHELVKLGISPPPFVMDVSGNVPLGAGLSSSASIEVASCLALLHRSGKTMTDAEIALLCQRAENIFVQSPCGIMDQFVVTAAKQGHALLLQTRDLTYDLVPVTSGALADLRIVACNSLVKHSIAAGDYGSRRKGVETGQQVLRERFSGLRDLGDATLEQLEQCANQMPEDAYKRCRHVISENGRVMAAREALLAGDAKRFGELMLGSHVSQRNDFECSCEEIDFLVETAMTLQGCVGARLTGGGFGGCTVNLVRKEDVDTFTASIKDAYRQRFNIQPEVYVCDAVDGAVKLAAKERA</sequence>
<gene>
    <name evidence="15" type="primary">galK</name>
    <name evidence="15" type="ORF">FTW19_10165</name>
</gene>
<dbReference type="InterPro" id="IPR014721">
    <property type="entry name" value="Ribsml_uS5_D2-typ_fold_subgr"/>
</dbReference>
<keyword evidence="5" id="KW-0547">Nucleotide-binding</keyword>
<dbReference type="FunFam" id="3.30.230.10:FF:000017">
    <property type="entry name" value="Galactokinase"/>
    <property type="match status" value="1"/>
</dbReference>
<dbReference type="PRINTS" id="PR00959">
    <property type="entry name" value="MEVGALKINASE"/>
</dbReference>
<dbReference type="GO" id="GO:0004335">
    <property type="term" value="F:galactokinase activity"/>
    <property type="evidence" value="ECO:0007669"/>
    <property type="project" value="UniProtKB-UniRule"/>
</dbReference>
<dbReference type="NCBIfam" id="TIGR00131">
    <property type="entry name" value="gal_kin"/>
    <property type="match status" value="1"/>
</dbReference>
<dbReference type="InterPro" id="IPR019539">
    <property type="entry name" value="GalKase_N"/>
</dbReference>
<evidence type="ECO:0000259" key="13">
    <source>
        <dbReference type="Pfam" id="PF08544"/>
    </source>
</evidence>
<keyword evidence="2" id="KW-0963">Cytoplasm</keyword>
<evidence type="ECO:0000256" key="1">
    <source>
        <dbReference type="ARBA" id="ARBA00006566"/>
    </source>
</evidence>
<organism evidence="15 16">
    <name type="scientific">Terriglobus albidus</name>
    <dbReference type="NCBI Taxonomy" id="1592106"/>
    <lineage>
        <taxon>Bacteria</taxon>
        <taxon>Pseudomonadati</taxon>
        <taxon>Acidobacteriota</taxon>
        <taxon>Terriglobia</taxon>
        <taxon>Terriglobales</taxon>
        <taxon>Acidobacteriaceae</taxon>
        <taxon>Terriglobus</taxon>
    </lineage>
</organism>
<dbReference type="InterPro" id="IPR036554">
    <property type="entry name" value="GHMP_kinase_C_sf"/>
</dbReference>
<feature type="domain" description="GHMP kinase C-terminal" evidence="13">
    <location>
        <begin position="279"/>
        <end position="361"/>
    </location>
</feature>
<keyword evidence="10" id="KW-0119">Carbohydrate metabolism</keyword>
<accession>A0A5B9E975</accession>
<evidence type="ECO:0000256" key="5">
    <source>
        <dbReference type="ARBA" id="ARBA00022741"/>
    </source>
</evidence>
<dbReference type="AlphaFoldDB" id="A0A5B9E975"/>
<dbReference type="SUPFAM" id="SSF54211">
    <property type="entry name" value="Ribosomal protein S5 domain 2-like"/>
    <property type="match status" value="1"/>
</dbReference>
<keyword evidence="8" id="KW-0460">Magnesium</keyword>